<accession>A0A1B2RVS5</accession>
<gene>
    <name evidence="1" type="ORF">LCDVSa011L</name>
</gene>
<reference evidence="1 2" key="1">
    <citation type="journal article" date="2016" name="J. Virol.">
        <title>Concurrence of Iridovirus, Polyomavirus, and a Unique Member of a New Group of Fish Papillomaviruses in Lymphocystis Disease-Affected Gilthead Sea Bream.</title>
        <authorList>
            <person name="Lopez-Bueno A."/>
            <person name="Mavian C."/>
            <person name="Labella A.M."/>
            <person name="Castro D."/>
            <person name="Borrego J.J."/>
            <person name="Alcami A."/>
            <person name="Alejo A."/>
        </authorList>
    </citation>
    <scope>NUCLEOTIDE SEQUENCE [LARGE SCALE GENOMIC DNA]</scope>
    <source>
        <strain evidence="1">SA9</strain>
    </source>
</reference>
<proteinExistence type="predicted"/>
<organism evidence="1 2">
    <name type="scientific">Lymphocystis disease virus 3</name>
    <dbReference type="NCBI Taxonomy" id="2560566"/>
    <lineage>
        <taxon>Viruses</taxon>
        <taxon>Varidnaviria</taxon>
        <taxon>Bamfordvirae</taxon>
        <taxon>Nucleocytoviricota</taxon>
        <taxon>Megaviricetes</taxon>
        <taxon>Pimascovirales</taxon>
        <taxon>Pimascovirales incertae sedis</taxon>
        <taxon>Iridoviridae</taxon>
        <taxon>Alphairidovirinae</taxon>
        <taxon>Lymphocystivirus</taxon>
        <taxon>Lymphocystivirus sparus1</taxon>
    </lineage>
</organism>
<dbReference type="EMBL" id="KX643370">
    <property type="protein sequence ID" value="AOC55095.1"/>
    <property type="molecule type" value="Genomic_DNA"/>
</dbReference>
<evidence type="ECO:0000313" key="2">
    <source>
        <dbReference type="Proteomes" id="UP000149121"/>
    </source>
</evidence>
<sequence>MKFDRIRLMLGVKLLIIDDSVGINFDIKHIFYIESKRFIICTRYVKRILCNLNVKEPISEN</sequence>
<keyword evidence="2" id="KW-1185">Reference proteome</keyword>
<protein>
    <submittedName>
        <fullName evidence="1">Uncharacterized protein</fullName>
    </submittedName>
</protein>
<evidence type="ECO:0000313" key="1">
    <source>
        <dbReference type="EMBL" id="AOC55095.1"/>
    </source>
</evidence>
<dbReference type="KEGG" id="vg:30902587"/>
<dbReference type="Proteomes" id="UP000149121">
    <property type="component" value="Segment"/>
</dbReference>
<name>A0A1B2RVS5_9VIRU</name>